<dbReference type="InterPro" id="IPR023210">
    <property type="entry name" value="NADP_OxRdtase_dom"/>
</dbReference>
<reference evidence="6" key="1">
    <citation type="submission" date="2022-11" db="UniProtKB">
        <authorList>
            <consortium name="WormBaseParasite"/>
        </authorList>
    </citation>
    <scope>IDENTIFICATION</scope>
</reference>
<dbReference type="PANTHER" id="PTHR43827">
    <property type="entry name" value="2,5-DIKETO-D-GLUCONIC ACID REDUCTASE"/>
    <property type="match status" value="1"/>
</dbReference>
<feature type="binding site" evidence="2">
    <location>
        <position position="118"/>
    </location>
    <ligand>
        <name>substrate</name>
    </ligand>
</feature>
<evidence type="ECO:0000259" key="4">
    <source>
        <dbReference type="Pfam" id="PF00248"/>
    </source>
</evidence>
<dbReference type="AlphaFoldDB" id="A0A914PCK5"/>
<feature type="active site" description="Proton donor" evidence="1">
    <location>
        <position position="56"/>
    </location>
</feature>
<organism evidence="5 6">
    <name type="scientific">Panagrolaimus davidi</name>
    <dbReference type="NCBI Taxonomy" id="227884"/>
    <lineage>
        <taxon>Eukaryota</taxon>
        <taxon>Metazoa</taxon>
        <taxon>Ecdysozoa</taxon>
        <taxon>Nematoda</taxon>
        <taxon>Chromadorea</taxon>
        <taxon>Rhabditida</taxon>
        <taxon>Tylenchina</taxon>
        <taxon>Panagrolaimomorpha</taxon>
        <taxon>Panagrolaimoidea</taxon>
        <taxon>Panagrolaimidae</taxon>
        <taxon>Panagrolaimus</taxon>
    </lineage>
</organism>
<dbReference type="FunFam" id="3.20.20.100:FF:000029">
    <property type="entry name" value="Aldo-keto reductase"/>
    <property type="match status" value="1"/>
</dbReference>
<accession>A0A914PCK5</accession>
<feature type="domain" description="NADP-dependent oxidoreductase" evidence="4">
    <location>
        <begin position="19"/>
        <end position="294"/>
    </location>
</feature>
<evidence type="ECO:0000256" key="2">
    <source>
        <dbReference type="PIRSR" id="PIRSR000097-2"/>
    </source>
</evidence>
<feature type="site" description="Lowers pKa of active site Tyr" evidence="3">
    <location>
        <position position="85"/>
    </location>
</feature>
<dbReference type="PANTHER" id="PTHR43827:SF14">
    <property type="entry name" value="NADP-DEPENDENT OXIDOREDUCTASE DOMAIN-CONTAINING PROTEIN"/>
    <property type="match status" value="1"/>
</dbReference>
<dbReference type="Gene3D" id="3.20.20.100">
    <property type="entry name" value="NADP-dependent oxidoreductase domain"/>
    <property type="match status" value="1"/>
</dbReference>
<dbReference type="PROSITE" id="PS00062">
    <property type="entry name" value="ALDOKETO_REDUCTASE_2"/>
    <property type="match status" value="1"/>
</dbReference>
<proteinExistence type="predicted"/>
<dbReference type="InterPro" id="IPR018170">
    <property type="entry name" value="Aldo/ket_reductase_CS"/>
</dbReference>
<keyword evidence="5" id="KW-1185">Reference proteome</keyword>
<dbReference type="PIRSF" id="PIRSF000097">
    <property type="entry name" value="AKR"/>
    <property type="match status" value="1"/>
</dbReference>
<dbReference type="GO" id="GO:0016491">
    <property type="term" value="F:oxidoreductase activity"/>
    <property type="evidence" value="ECO:0007669"/>
    <property type="project" value="InterPro"/>
</dbReference>
<dbReference type="PRINTS" id="PR00069">
    <property type="entry name" value="ALDKETRDTASE"/>
</dbReference>
<evidence type="ECO:0000313" key="5">
    <source>
        <dbReference type="Proteomes" id="UP000887578"/>
    </source>
</evidence>
<dbReference type="Pfam" id="PF00248">
    <property type="entry name" value="Aldo_ket_red"/>
    <property type="match status" value="1"/>
</dbReference>
<dbReference type="WBParaSite" id="PDA_v2.g15336.t1">
    <property type="protein sequence ID" value="PDA_v2.g15336.t1"/>
    <property type="gene ID" value="PDA_v2.g15336"/>
</dbReference>
<dbReference type="InterPro" id="IPR036812">
    <property type="entry name" value="NAD(P)_OxRdtase_dom_sf"/>
</dbReference>
<evidence type="ECO:0000256" key="3">
    <source>
        <dbReference type="PIRSR" id="PIRSR000097-3"/>
    </source>
</evidence>
<evidence type="ECO:0000313" key="6">
    <source>
        <dbReference type="WBParaSite" id="PDA_v2.g15336.t1"/>
    </source>
</evidence>
<protein>
    <submittedName>
        <fullName evidence="6">NADP-dependent oxidoreductase domain-containing protein</fullName>
    </submittedName>
</protein>
<dbReference type="InterPro" id="IPR020471">
    <property type="entry name" value="AKR"/>
</dbReference>
<name>A0A914PCK5_9BILA</name>
<evidence type="ECO:0000256" key="1">
    <source>
        <dbReference type="PIRSR" id="PIRSR000097-1"/>
    </source>
</evidence>
<sequence>MSSKIPTVKMHNGVEIPIIGLGTATNLENPNVKELKAAFQAAIDAGYRTFDTAAAYQNEHIIGEFLEELFKEGKIKRSDIFITTKVWPTEFRPMNVEKSIKSSLEKLRLDYIDLFLLHGPTPVKEENGKYVPDLVPHIGTWHVLEKYYKAGTFKSIGLSNFTIPQMEDLIKKAEIKPHNLQVECHACFPQYELQEFCKKNDITFTSFATLGSPTRTQYDPTANWGDASPMELPVVKELAEKYGKSPGQILLRQMTQRGIIVIPRSTNPKRIHDNISIFDFTLTDDEMKKFTEIKENIRLFLWENFNGHPWHFLNQEETTVK</sequence>
<dbReference type="Proteomes" id="UP000887578">
    <property type="component" value="Unplaced"/>
</dbReference>
<dbReference type="SUPFAM" id="SSF51430">
    <property type="entry name" value="NAD(P)-linked oxidoreductase"/>
    <property type="match status" value="1"/>
</dbReference>